<dbReference type="GO" id="GO:0016747">
    <property type="term" value="F:acyltransferase activity, transferring groups other than amino-acyl groups"/>
    <property type="evidence" value="ECO:0007669"/>
    <property type="project" value="InterPro"/>
</dbReference>
<evidence type="ECO:0000313" key="4">
    <source>
        <dbReference type="EMBL" id="MBB3965649.1"/>
    </source>
</evidence>
<dbReference type="AlphaFoldDB" id="A0A7W6GCB5"/>
<gene>
    <name evidence="4" type="ORF">GGQ67_003324</name>
</gene>
<dbReference type="InterPro" id="IPR016181">
    <property type="entry name" value="Acyl_CoA_acyltransferase"/>
</dbReference>
<dbReference type="Proteomes" id="UP000582090">
    <property type="component" value="Unassembled WGS sequence"/>
</dbReference>
<dbReference type="GO" id="GO:0005840">
    <property type="term" value="C:ribosome"/>
    <property type="evidence" value="ECO:0007669"/>
    <property type="project" value="UniProtKB-KW"/>
</dbReference>
<dbReference type="PROSITE" id="PS51186">
    <property type="entry name" value="GNAT"/>
    <property type="match status" value="1"/>
</dbReference>
<dbReference type="InterPro" id="IPR050832">
    <property type="entry name" value="Bact_Acetyltransf"/>
</dbReference>
<evidence type="ECO:0000259" key="3">
    <source>
        <dbReference type="PROSITE" id="PS51186"/>
    </source>
</evidence>
<dbReference type="PANTHER" id="PTHR43877">
    <property type="entry name" value="AMINOALKYLPHOSPHONATE N-ACETYLTRANSFERASE-RELATED-RELATED"/>
    <property type="match status" value="1"/>
</dbReference>
<sequence length="145" mass="17121">MHWIIRSPEKADLEELADIYLAVRRDTFTWVDPQAFRHEDFAAHTQGELLWLAEMPDGEISGFMTLWSPDDFIHMLYIRKQYRGIGVGQSLLRALPYWPDKTYRLKCLDRNERAKAFYRAHGFVVTGKGASREGEYEEMTFFPER</sequence>
<keyword evidence="1" id="KW-0808">Transferase</keyword>
<proteinExistence type="predicted"/>
<keyword evidence="4" id="KW-0687">Ribonucleoprotein</keyword>
<protein>
    <submittedName>
        <fullName evidence="4">Ribosomal protein S18 acetylase RimI-like enzyme</fullName>
    </submittedName>
</protein>
<dbReference type="Pfam" id="PF13508">
    <property type="entry name" value="Acetyltransf_7"/>
    <property type="match status" value="1"/>
</dbReference>
<keyword evidence="4" id="KW-0689">Ribosomal protein</keyword>
<dbReference type="RefSeq" id="WP_183901193.1">
    <property type="nucleotide sequence ID" value="NZ_JACIDW010000011.1"/>
</dbReference>
<keyword evidence="2" id="KW-0012">Acyltransferase</keyword>
<reference evidence="4 5" key="1">
    <citation type="submission" date="2020-08" db="EMBL/GenBank/DDBJ databases">
        <title>Genomic Encyclopedia of Type Strains, Phase IV (KMG-IV): sequencing the most valuable type-strain genomes for metagenomic binning, comparative biology and taxonomic classification.</title>
        <authorList>
            <person name="Goeker M."/>
        </authorList>
    </citation>
    <scope>NUCLEOTIDE SEQUENCE [LARGE SCALE GENOMIC DNA]</scope>
    <source>
        <strain evidence="4 5">DSM 26575</strain>
    </source>
</reference>
<name>A0A7W6GCB5_9HYPH</name>
<dbReference type="PANTHER" id="PTHR43877:SF2">
    <property type="entry name" value="AMINOALKYLPHOSPHONATE N-ACETYLTRANSFERASE-RELATED"/>
    <property type="match status" value="1"/>
</dbReference>
<evidence type="ECO:0000256" key="2">
    <source>
        <dbReference type="ARBA" id="ARBA00023315"/>
    </source>
</evidence>
<dbReference type="Gene3D" id="3.40.630.30">
    <property type="match status" value="1"/>
</dbReference>
<comment type="caution">
    <text evidence="4">The sequence shown here is derived from an EMBL/GenBank/DDBJ whole genome shotgun (WGS) entry which is preliminary data.</text>
</comment>
<dbReference type="SUPFAM" id="SSF55729">
    <property type="entry name" value="Acyl-CoA N-acyltransferases (Nat)"/>
    <property type="match status" value="1"/>
</dbReference>
<keyword evidence="5" id="KW-1185">Reference proteome</keyword>
<dbReference type="EMBL" id="JACIDW010000011">
    <property type="protein sequence ID" value="MBB3965649.1"/>
    <property type="molecule type" value="Genomic_DNA"/>
</dbReference>
<evidence type="ECO:0000313" key="5">
    <source>
        <dbReference type="Proteomes" id="UP000582090"/>
    </source>
</evidence>
<organism evidence="4 5">
    <name type="scientific">Rhizobium metallidurans</name>
    <dbReference type="NCBI Taxonomy" id="1265931"/>
    <lineage>
        <taxon>Bacteria</taxon>
        <taxon>Pseudomonadati</taxon>
        <taxon>Pseudomonadota</taxon>
        <taxon>Alphaproteobacteria</taxon>
        <taxon>Hyphomicrobiales</taxon>
        <taxon>Rhizobiaceae</taxon>
        <taxon>Rhizobium/Agrobacterium group</taxon>
        <taxon>Rhizobium</taxon>
    </lineage>
</organism>
<evidence type="ECO:0000256" key="1">
    <source>
        <dbReference type="ARBA" id="ARBA00022679"/>
    </source>
</evidence>
<accession>A0A7W6GCB5</accession>
<dbReference type="CDD" id="cd04301">
    <property type="entry name" value="NAT_SF"/>
    <property type="match status" value="1"/>
</dbReference>
<feature type="domain" description="N-acetyltransferase" evidence="3">
    <location>
        <begin position="3"/>
        <end position="145"/>
    </location>
</feature>
<dbReference type="InterPro" id="IPR000182">
    <property type="entry name" value="GNAT_dom"/>
</dbReference>